<comment type="catalytic activity">
    <reaction evidence="1">
        <text>Hydrolysis of terminal non-reducing N-acetyl-D-hexosamine residues in N-acetyl-beta-D-hexosaminides.</text>
        <dbReference type="EC" id="3.2.1.52"/>
    </reaction>
</comment>
<feature type="domain" description="Glycoside hydrolase family 20 catalytic" evidence="9">
    <location>
        <begin position="189"/>
        <end position="538"/>
    </location>
</feature>
<dbReference type="CDD" id="cd06568">
    <property type="entry name" value="GH20_SpHex_like"/>
    <property type="match status" value="1"/>
</dbReference>
<comment type="similarity">
    <text evidence="2">Belongs to the glycosyl hydrolase 20 family.</text>
</comment>
<dbReference type="GO" id="GO:0005975">
    <property type="term" value="P:carbohydrate metabolic process"/>
    <property type="evidence" value="ECO:0007669"/>
    <property type="project" value="InterPro"/>
</dbReference>
<dbReference type="Pfam" id="PF02838">
    <property type="entry name" value="Glyco_hydro_20b"/>
    <property type="match status" value="1"/>
</dbReference>
<dbReference type="SUPFAM" id="SSF51445">
    <property type="entry name" value="(Trans)glycosidases"/>
    <property type="match status" value="1"/>
</dbReference>
<evidence type="ECO:0000256" key="2">
    <source>
        <dbReference type="ARBA" id="ARBA00006285"/>
    </source>
</evidence>
<dbReference type="GO" id="GO:0004563">
    <property type="term" value="F:beta-N-acetylhexosaminidase activity"/>
    <property type="evidence" value="ECO:0007669"/>
    <property type="project" value="UniProtKB-EC"/>
</dbReference>
<evidence type="ECO:0000259" key="9">
    <source>
        <dbReference type="Pfam" id="PF00728"/>
    </source>
</evidence>
<feature type="chain" id="PRO_5036743005" description="beta-N-acetylhexosaminidase" evidence="8">
    <location>
        <begin position="38"/>
        <end position="783"/>
    </location>
</feature>
<dbReference type="AlphaFoldDB" id="A0A918GJU3"/>
<evidence type="ECO:0000256" key="8">
    <source>
        <dbReference type="SAM" id="SignalP"/>
    </source>
</evidence>
<dbReference type="PANTHER" id="PTHR22600:SF57">
    <property type="entry name" value="BETA-N-ACETYLHEXOSAMINIDASE"/>
    <property type="match status" value="1"/>
</dbReference>
<dbReference type="Proteomes" id="UP000660680">
    <property type="component" value="Unassembled WGS sequence"/>
</dbReference>
<evidence type="ECO:0000313" key="11">
    <source>
        <dbReference type="EMBL" id="GGS42765.1"/>
    </source>
</evidence>
<protein>
    <recommendedName>
        <fullName evidence="3">beta-N-acetylhexosaminidase</fullName>
        <ecNumber evidence="3">3.2.1.52</ecNumber>
    </recommendedName>
</protein>
<name>A0A918GJU3_9PSEU</name>
<gene>
    <name evidence="11" type="ORF">GCM10010171_42240</name>
</gene>
<dbReference type="EMBL" id="BMRB01000003">
    <property type="protein sequence ID" value="GGS42765.1"/>
    <property type="molecule type" value="Genomic_DNA"/>
</dbReference>
<dbReference type="InterPro" id="IPR029018">
    <property type="entry name" value="Hex-like_dom2"/>
</dbReference>
<dbReference type="Gene3D" id="3.20.20.80">
    <property type="entry name" value="Glycosidases"/>
    <property type="match status" value="1"/>
</dbReference>
<evidence type="ECO:0000256" key="3">
    <source>
        <dbReference type="ARBA" id="ARBA00012663"/>
    </source>
</evidence>
<evidence type="ECO:0000256" key="4">
    <source>
        <dbReference type="ARBA" id="ARBA00022801"/>
    </source>
</evidence>
<accession>A0A918GJU3</accession>
<dbReference type="Pfam" id="PF00728">
    <property type="entry name" value="Glyco_hydro_20"/>
    <property type="match status" value="1"/>
</dbReference>
<evidence type="ECO:0000256" key="6">
    <source>
        <dbReference type="PIRSR" id="PIRSR625705-1"/>
    </source>
</evidence>
<keyword evidence="12" id="KW-1185">Reference proteome</keyword>
<feature type="active site" description="Proton donor" evidence="6">
    <location>
        <position position="378"/>
    </location>
</feature>
<evidence type="ECO:0000256" key="7">
    <source>
        <dbReference type="SAM" id="MobiDB-lite"/>
    </source>
</evidence>
<reference evidence="11" key="1">
    <citation type="journal article" date="2014" name="Int. J. Syst. Evol. Microbiol.">
        <title>Complete genome sequence of Corynebacterium casei LMG S-19264T (=DSM 44701T), isolated from a smear-ripened cheese.</title>
        <authorList>
            <consortium name="US DOE Joint Genome Institute (JGI-PGF)"/>
            <person name="Walter F."/>
            <person name="Albersmeier A."/>
            <person name="Kalinowski J."/>
            <person name="Ruckert C."/>
        </authorList>
    </citation>
    <scope>NUCLEOTIDE SEQUENCE</scope>
    <source>
        <strain evidence="11">JCM 3276</strain>
    </source>
</reference>
<evidence type="ECO:0000313" key="12">
    <source>
        <dbReference type="Proteomes" id="UP000660680"/>
    </source>
</evidence>
<keyword evidence="8" id="KW-0732">Signal</keyword>
<comment type="caution">
    <text evidence="11">The sequence shown here is derived from an EMBL/GenBank/DDBJ whole genome shotgun (WGS) entry which is preliminary data.</text>
</comment>
<dbReference type="PANTHER" id="PTHR22600">
    <property type="entry name" value="BETA-HEXOSAMINIDASE"/>
    <property type="match status" value="1"/>
</dbReference>
<proteinExistence type="inferred from homology"/>
<dbReference type="PRINTS" id="PR00738">
    <property type="entry name" value="GLHYDRLASE20"/>
</dbReference>
<sequence>MRTSYGLVQSSRSARPSPRKLAAVTAALALVVGVVPAASATPQAAATATAGLVPLPVLVEEDTRARPYVIRPDVSIVAPGAAAPVAELLADELRAATGYRVPVRPRGHGIRITVDPTARYTVDGAAPTAESYTLDVSHRGVAITARTPHGAFNGVQTFRQLLPAWAASPTPVKHDWTVRAVHIEDAPRFAYRGIMLDVARSFQDVDEVKRHIDVLSALKMSVLHLHLADDQGWRIEITNDGKAEGDPIDYTALTRVSGATAMNERGHRQELGRTGYYTQAQYRDIVAYARERFVTVVPEVDVPGHTNAVLHAIPQLNTDRSLPARDAGTGVVPWNGTANVGYSALDERHELTYTFVEHVFRQLAELTGGPYVHIGGDESHAMGHTRYVDFITRAVPRVQAATGVGTMGWTEYAEAGLAQGPGYWDGSVVQYWIGSGDWVRDFVAKGGKAVVSKADGAYLDQKYGPTTPIGLSWACRTDCDFPKYYNWDPTTTVSGGIPEDAVLGVEGPLWSETIRGGDQAQFLALPRAASILETGWTPAARKDVTGFTARLARLGARFAVSGVNFYESPAAAWAASLAGTDVTARRGVAARHGLGLVAAPGTKTDGRAITPDTVDTDGDPASGSALRGPLTATATCAGVVLPVTFTQAQPRDALHGAGVYTAGVEAGFTRDTTCVLTPSAGDPVSVRVRVARGGDDRADRQAPTLTVDDTVRAGTWVPLTLTGFEPGYVDIRIDGVTVYTVRADGEGRFQRHGVIPATTPTGARTITAVQGERTASAAVEVTG</sequence>
<dbReference type="InterPro" id="IPR017853">
    <property type="entry name" value="GH"/>
</dbReference>
<dbReference type="InterPro" id="IPR025705">
    <property type="entry name" value="Beta_hexosaminidase_sua/sub"/>
</dbReference>
<dbReference type="InterPro" id="IPR015882">
    <property type="entry name" value="HEX_bac_N"/>
</dbReference>
<dbReference type="GO" id="GO:0030203">
    <property type="term" value="P:glycosaminoglycan metabolic process"/>
    <property type="evidence" value="ECO:0007669"/>
    <property type="project" value="TreeGrafter"/>
</dbReference>
<keyword evidence="5" id="KW-0326">Glycosidase</keyword>
<evidence type="ECO:0000259" key="10">
    <source>
        <dbReference type="Pfam" id="PF02838"/>
    </source>
</evidence>
<dbReference type="RefSeq" id="WP_229787110.1">
    <property type="nucleotide sequence ID" value="NZ_BMRB01000003.1"/>
</dbReference>
<reference evidence="11" key="2">
    <citation type="submission" date="2020-09" db="EMBL/GenBank/DDBJ databases">
        <authorList>
            <person name="Sun Q."/>
            <person name="Ohkuma M."/>
        </authorList>
    </citation>
    <scope>NUCLEOTIDE SEQUENCE</scope>
    <source>
        <strain evidence="11">JCM 3276</strain>
    </source>
</reference>
<feature type="signal peptide" evidence="8">
    <location>
        <begin position="1"/>
        <end position="37"/>
    </location>
</feature>
<evidence type="ECO:0000256" key="1">
    <source>
        <dbReference type="ARBA" id="ARBA00001231"/>
    </source>
</evidence>
<dbReference type="EC" id="3.2.1.52" evidence="3"/>
<dbReference type="InterPro" id="IPR015883">
    <property type="entry name" value="Glyco_hydro_20_cat"/>
</dbReference>
<evidence type="ECO:0000256" key="5">
    <source>
        <dbReference type="ARBA" id="ARBA00023295"/>
    </source>
</evidence>
<keyword evidence="4" id="KW-0378">Hydrolase</keyword>
<dbReference type="SUPFAM" id="SSF55545">
    <property type="entry name" value="beta-N-acetylhexosaminidase-like domain"/>
    <property type="match status" value="1"/>
</dbReference>
<feature type="region of interest" description="Disordered" evidence="7">
    <location>
        <begin position="602"/>
        <end position="622"/>
    </location>
</feature>
<dbReference type="Gene3D" id="3.30.379.10">
    <property type="entry name" value="Chitobiase/beta-hexosaminidase domain 2-like"/>
    <property type="match status" value="1"/>
</dbReference>
<dbReference type="GO" id="GO:0016020">
    <property type="term" value="C:membrane"/>
    <property type="evidence" value="ECO:0007669"/>
    <property type="project" value="TreeGrafter"/>
</dbReference>
<feature type="domain" description="Beta-hexosaminidase bacterial type N-terminal" evidence="10">
    <location>
        <begin position="51"/>
        <end position="186"/>
    </location>
</feature>
<organism evidence="11 12">
    <name type="scientific">Actinokineospora fastidiosa</name>
    <dbReference type="NCBI Taxonomy" id="1816"/>
    <lineage>
        <taxon>Bacteria</taxon>
        <taxon>Bacillati</taxon>
        <taxon>Actinomycetota</taxon>
        <taxon>Actinomycetes</taxon>
        <taxon>Pseudonocardiales</taxon>
        <taxon>Pseudonocardiaceae</taxon>
        <taxon>Actinokineospora</taxon>
    </lineage>
</organism>